<dbReference type="GO" id="GO:0006412">
    <property type="term" value="P:translation"/>
    <property type="evidence" value="ECO:0007669"/>
    <property type="project" value="InterPro"/>
</dbReference>
<evidence type="ECO:0000256" key="3">
    <source>
        <dbReference type="ARBA" id="ARBA00023274"/>
    </source>
</evidence>
<keyword evidence="5" id="KW-1185">Reference proteome</keyword>
<accession>A0A0D2U183</accession>
<dbReference type="InParanoid" id="A0A0D2U183"/>
<dbReference type="InterPro" id="IPR038579">
    <property type="entry name" value="Ribosomal_eS21_sf"/>
</dbReference>
<keyword evidence="3" id="KW-0687">Ribonucleoprotein</keyword>
<evidence type="ECO:0000313" key="5">
    <source>
        <dbReference type="Proteomes" id="UP000008743"/>
    </source>
</evidence>
<dbReference type="FunCoup" id="A0A0D2U183">
    <property type="interactions" value="359"/>
</dbReference>
<reference evidence="5" key="1">
    <citation type="submission" date="2011-02" db="EMBL/GenBank/DDBJ databases">
        <title>The Genome Sequence of Capsaspora owczarzaki ATCC 30864.</title>
        <authorList>
            <person name="Russ C."/>
            <person name="Cuomo C."/>
            <person name="Burger G."/>
            <person name="Gray M.W."/>
            <person name="Holland P.W.H."/>
            <person name="King N."/>
            <person name="Lang F.B.F."/>
            <person name="Roger A.J."/>
            <person name="Ruiz-Trillo I."/>
            <person name="Young S.K."/>
            <person name="Zeng Q."/>
            <person name="Gargeya S."/>
            <person name="Alvarado L."/>
            <person name="Berlin A."/>
            <person name="Chapman S.B."/>
            <person name="Chen Z."/>
            <person name="Freedman E."/>
            <person name="Gellesch M."/>
            <person name="Goldberg J."/>
            <person name="Griggs A."/>
            <person name="Gujja S."/>
            <person name="Heilman E."/>
            <person name="Heiman D."/>
            <person name="Howarth C."/>
            <person name="Mehta T."/>
            <person name="Neiman D."/>
            <person name="Pearson M."/>
            <person name="Roberts A."/>
            <person name="Saif S."/>
            <person name="Shea T."/>
            <person name="Shenoy N."/>
            <person name="Sisk P."/>
            <person name="Stolte C."/>
            <person name="Sykes S."/>
            <person name="White J."/>
            <person name="Yandava C."/>
            <person name="Haas B."/>
            <person name="Nusbaum C."/>
            <person name="Birren B."/>
        </authorList>
    </citation>
    <scope>NUCLEOTIDE SEQUENCE</scope>
    <source>
        <strain evidence="5">ATCC 30864</strain>
    </source>
</reference>
<dbReference type="GO" id="GO:0022626">
    <property type="term" value="C:cytosolic ribosome"/>
    <property type="evidence" value="ECO:0007669"/>
    <property type="project" value="UniProtKB-ARBA"/>
</dbReference>
<dbReference type="PhylomeDB" id="A0A0D2U183"/>
<keyword evidence="2 4" id="KW-0689">Ribosomal protein</keyword>
<evidence type="ECO:0000313" key="4">
    <source>
        <dbReference type="EMBL" id="KJE88976.1"/>
    </source>
</evidence>
<evidence type="ECO:0000256" key="2">
    <source>
        <dbReference type="ARBA" id="ARBA00022980"/>
    </source>
</evidence>
<dbReference type="OrthoDB" id="278325at2759"/>
<comment type="similarity">
    <text evidence="1">Belongs to the eukaryotic ribosomal protein eS21 family.</text>
</comment>
<dbReference type="EMBL" id="KE346360">
    <property type="protein sequence ID" value="KJE88976.1"/>
    <property type="molecule type" value="Genomic_DNA"/>
</dbReference>
<dbReference type="Pfam" id="PF01249">
    <property type="entry name" value="Ribosomal_S21e"/>
    <property type="match status" value="1"/>
</dbReference>
<proteinExistence type="inferred from homology"/>
<protein>
    <submittedName>
        <fullName evidence="4">40S ribosomal protein S21</fullName>
    </submittedName>
</protein>
<dbReference type="FunFam" id="3.30.1230.20:FF:000001">
    <property type="entry name" value="40S ribosomal protein S21"/>
    <property type="match status" value="1"/>
</dbReference>
<gene>
    <name evidence="4" type="ORF">CAOG_000541</name>
</gene>
<dbReference type="Proteomes" id="UP000008743">
    <property type="component" value="Unassembled WGS sequence"/>
</dbReference>
<dbReference type="STRING" id="595528.A0A0D2U183"/>
<dbReference type="GO" id="GO:0003735">
    <property type="term" value="F:structural constituent of ribosome"/>
    <property type="evidence" value="ECO:0007669"/>
    <property type="project" value="InterPro"/>
</dbReference>
<dbReference type="AlphaFoldDB" id="A0A0D2U183"/>
<name>A0A0D2U183_CAPO3</name>
<dbReference type="eggNOG" id="KOG3486">
    <property type="taxonomic scope" value="Eukaryota"/>
</dbReference>
<dbReference type="GO" id="GO:1990904">
    <property type="term" value="C:ribonucleoprotein complex"/>
    <property type="evidence" value="ECO:0007669"/>
    <property type="project" value="UniProtKB-KW"/>
</dbReference>
<evidence type="ECO:0000256" key="1">
    <source>
        <dbReference type="ARBA" id="ARBA00010228"/>
    </source>
</evidence>
<organism evidence="4 5">
    <name type="scientific">Capsaspora owczarzaki (strain ATCC 30864)</name>
    <dbReference type="NCBI Taxonomy" id="595528"/>
    <lineage>
        <taxon>Eukaryota</taxon>
        <taxon>Filasterea</taxon>
        <taxon>Capsaspora</taxon>
    </lineage>
</organism>
<sequence>MIVSPPTLACCFHFSQLDFTMDGNLYTPRMCSATGRIIQAKDHASVQISVGDVDPQTGRFTGSSKHYALSGFVRAQGEADDSINRLAQKDGALHKVFEGFQK</sequence>
<dbReference type="PANTHER" id="PTHR10442">
    <property type="entry name" value="40S RIBOSOMAL PROTEIN S21"/>
    <property type="match status" value="1"/>
</dbReference>
<dbReference type="Gene3D" id="3.30.1230.20">
    <property type="match status" value="1"/>
</dbReference>
<dbReference type="InterPro" id="IPR001931">
    <property type="entry name" value="Ribosomal_eS21"/>
</dbReference>